<evidence type="ECO:0000313" key="1">
    <source>
        <dbReference type="EMBL" id="KAA1094680.1"/>
    </source>
</evidence>
<protein>
    <submittedName>
        <fullName evidence="1">Uncharacterized protein</fullName>
    </submittedName>
</protein>
<proteinExistence type="predicted"/>
<comment type="caution">
    <text evidence="1">The sequence shown here is derived from an EMBL/GenBank/DDBJ whole genome shotgun (WGS) entry which is preliminary data.</text>
</comment>
<keyword evidence="2" id="KW-1185">Reference proteome</keyword>
<sequence>MLAARPHPNKIRQPQQVDSIYQQLDRSDFTIDSFNHSSYSSLKPFRKTDMQVHQAVFLIATCLLHACSSYDTSDPNIKCVPRVKTGRANCKSAYAKIIYESDSTLDQYERHVERISGNCAVMVDKPPNVKITRQTIEDGFAKMLGHCKEHPGTYTLPDFQDVTLSTRERLPYPRIESDTPNDQLTCYGTKDHTTPDDCAAAYNALPTNSDGLFTTQGSTCTSVNHSFKSCNVLITSSDASAMTITKTDTTPIIYKIISTCNGKWGGMAVQNGVLGRNGRIVVILSPTGKYT</sequence>
<evidence type="ECO:0000313" key="2">
    <source>
        <dbReference type="Proteomes" id="UP000324748"/>
    </source>
</evidence>
<accession>A0A5B0P2J1</accession>
<reference evidence="1 2" key="1">
    <citation type="submission" date="2019-05" db="EMBL/GenBank/DDBJ databases">
        <title>Emergence of the Ug99 lineage of the wheat stem rust pathogen through somatic hybridization.</title>
        <authorList>
            <person name="Li F."/>
            <person name="Upadhyaya N.M."/>
            <person name="Sperschneider J."/>
            <person name="Matny O."/>
            <person name="Nguyen-Phuc H."/>
            <person name="Mago R."/>
            <person name="Raley C."/>
            <person name="Miller M.E."/>
            <person name="Silverstein K.A.T."/>
            <person name="Henningsen E."/>
            <person name="Hirsch C.D."/>
            <person name="Visser B."/>
            <person name="Pretorius Z.A."/>
            <person name="Steffenson B.J."/>
            <person name="Schwessinger B."/>
            <person name="Dodds P.N."/>
            <person name="Figueroa M."/>
        </authorList>
    </citation>
    <scope>NUCLEOTIDE SEQUENCE [LARGE SCALE GENOMIC DNA]</scope>
    <source>
        <strain evidence="1">21-0</strain>
    </source>
</reference>
<dbReference type="OrthoDB" id="2498688at2759"/>
<name>A0A5B0P2J1_PUCGR</name>
<dbReference type="Proteomes" id="UP000324748">
    <property type="component" value="Unassembled WGS sequence"/>
</dbReference>
<dbReference type="AlphaFoldDB" id="A0A5B0P2J1"/>
<organism evidence="1 2">
    <name type="scientific">Puccinia graminis f. sp. tritici</name>
    <dbReference type="NCBI Taxonomy" id="56615"/>
    <lineage>
        <taxon>Eukaryota</taxon>
        <taxon>Fungi</taxon>
        <taxon>Dikarya</taxon>
        <taxon>Basidiomycota</taxon>
        <taxon>Pucciniomycotina</taxon>
        <taxon>Pucciniomycetes</taxon>
        <taxon>Pucciniales</taxon>
        <taxon>Pucciniaceae</taxon>
        <taxon>Puccinia</taxon>
    </lineage>
</organism>
<dbReference type="EMBL" id="VSWC01000079">
    <property type="protein sequence ID" value="KAA1094680.1"/>
    <property type="molecule type" value="Genomic_DNA"/>
</dbReference>
<gene>
    <name evidence="1" type="ORF">PGT21_028246</name>
</gene>